<evidence type="ECO:0000256" key="2">
    <source>
        <dbReference type="ARBA" id="ARBA00022490"/>
    </source>
</evidence>
<evidence type="ECO:0000256" key="4">
    <source>
        <dbReference type="ARBA" id="ARBA00022741"/>
    </source>
</evidence>
<dbReference type="PANTHER" id="PTHR42765">
    <property type="entry name" value="SOLEUCYL-TRNA SYNTHETASE"/>
    <property type="match status" value="1"/>
</dbReference>
<feature type="non-terminal residue" evidence="9">
    <location>
        <position position="528"/>
    </location>
</feature>
<dbReference type="Pfam" id="PF00133">
    <property type="entry name" value="tRNA-synt_1"/>
    <property type="match status" value="1"/>
</dbReference>
<proteinExistence type="predicted"/>
<dbReference type="Gene3D" id="3.40.50.620">
    <property type="entry name" value="HUPs"/>
    <property type="match status" value="2"/>
</dbReference>
<organism evidence="9">
    <name type="scientific">marine metagenome</name>
    <dbReference type="NCBI Taxonomy" id="408172"/>
    <lineage>
        <taxon>unclassified sequences</taxon>
        <taxon>metagenomes</taxon>
        <taxon>ecological metagenomes</taxon>
    </lineage>
</organism>
<dbReference type="EMBL" id="UINC01035526">
    <property type="protein sequence ID" value="SVB28065.1"/>
    <property type="molecule type" value="Genomic_DNA"/>
</dbReference>
<dbReference type="GO" id="GO:0002161">
    <property type="term" value="F:aminoacyl-tRNA deacylase activity"/>
    <property type="evidence" value="ECO:0007669"/>
    <property type="project" value="InterPro"/>
</dbReference>
<dbReference type="InterPro" id="IPR002300">
    <property type="entry name" value="aa-tRNA-synth_Ia"/>
</dbReference>
<keyword evidence="2" id="KW-0963">Cytoplasm</keyword>
<dbReference type="PANTHER" id="PTHR42765:SF1">
    <property type="entry name" value="ISOLEUCINE--TRNA LIGASE, MITOCHONDRIAL"/>
    <property type="match status" value="1"/>
</dbReference>
<evidence type="ECO:0000256" key="1">
    <source>
        <dbReference type="ARBA" id="ARBA00013165"/>
    </source>
</evidence>
<name>A0A382CPP8_9ZZZZ</name>
<dbReference type="PROSITE" id="PS00178">
    <property type="entry name" value="AA_TRNA_LIGASE_I"/>
    <property type="match status" value="1"/>
</dbReference>
<dbReference type="InterPro" id="IPR014729">
    <property type="entry name" value="Rossmann-like_a/b/a_fold"/>
</dbReference>
<evidence type="ECO:0000256" key="5">
    <source>
        <dbReference type="ARBA" id="ARBA00022840"/>
    </source>
</evidence>
<dbReference type="InterPro" id="IPR050081">
    <property type="entry name" value="Ile-tRNA_ligase"/>
</dbReference>
<dbReference type="AlphaFoldDB" id="A0A382CPP8"/>
<evidence type="ECO:0000256" key="3">
    <source>
        <dbReference type="ARBA" id="ARBA00022598"/>
    </source>
</evidence>
<dbReference type="SUPFAM" id="SSF50677">
    <property type="entry name" value="ValRS/IleRS/LeuRS editing domain"/>
    <property type="match status" value="1"/>
</dbReference>
<evidence type="ECO:0000313" key="9">
    <source>
        <dbReference type="EMBL" id="SVB28065.1"/>
    </source>
</evidence>
<keyword evidence="5" id="KW-0067">ATP-binding</keyword>
<dbReference type="InterPro" id="IPR009008">
    <property type="entry name" value="Val/Leu/Ile-tRNA-synth_edit"/>
</dbReference>
<dbReference type="PRINTS" id="PR00984">
    <property type="entry name" value="TRNASYNTHILE"/>
</dbReference>
<dbReference type="GO" id="GO:0005524">
    <property type="term" value="F:ATP binding"/>
    <property type="evidence" value="ECO:0007669"/>
    <property type="project" value="UniProtKB-KW"/>
</dbReference>
<reference evidence="9" key="1">
    <citation type="submission" date="2018-05" db="EMBL/GenBank/DDBJ databases">
        <authorList>
            <person name="Lanie J.A."/>
            <person name="Ng W.-L."/>
            <person name="Kazmierczak K.M."/>
            <person name="Andrzejewski T.M."/>
            <person name="Davidsen T.M."/>
            <person name="Wayne K.J."/>
            <person name="Tettelin H."/>
            <person name="Glass J.I."/>
            <person name="Rusch D."/>
            <person name="Podicherti R."/>
            <person name="Tsui H.-C.T."/>
            <person name="Winkler M.E."/>
        </authorList>
    </citation>
    <scope>NUCLEOTIDE SEQUENCE</scope>
</reference>
<dbReference type="InterPro" id="IPR001412">
    <property type="entry name" value="aa-tRNA-synth_I_CS"/>
</dbReference>
<dbReference type="GO" id="GO:0005829">
    <property type="term" value="C:cytosol"/>
    <property type="evidence" value="ECO:0007669"/>
    <property type="project" value="TreeGrafter"/>
</dbReference>
<keyword evidence="7" id="KW-0030">Aminoacyl-tRNA synthetase</keyword>
<evidence type="ECO:0000256" key="7">
    <source>
        <dbReference type="ARBA" id="ARBA00023146"/>
    </source>
</evidence>
<gene>
    <name evidence="9" type="ORF">METZ01_LOCUS180919</name>
</gene>
<dbReference type="GO" id="GO:0006428">
    <property type="term" value="P:isoleucyl-tRNA aminoacylation"/>
    <property type="evidence" value="ECO:0007669"/>
    <property type="project" value="InterPro"/>
</dbReference>
<evidence type="ECO:0000256" key="6">
    <source>
        <dbReference type="ARBA" id="ARBA00022917"/>
    </source>
</evidence>
<dbReference type="SUPFAM" id="SSF52374">
    <property type="entry name" value="Nucleotidylyl transferase"/>
    <property type="match status" value="1"/>
</dbReference>
<feature type="domain" description="Aminoacyl-tRNA synthetase class Ia" evidence="8">
    <location>
        <begin position="11"/>
        <end position="528"/>
    </location>
</feature>
<dbReference type="FunFam" id="3.40.50.620:FF:000042">
    <property type="entry name" value="Isoleucine--tRNA ligase"/>
    <property type="match status" value="1"/>
</dbReference>
<dbReference type="EC" id="6.1.1.5" evidence="1"/>
<keyword evidence="3" id="KW-0436">Ligase</keyword>
<keyword evidence="6" id="KW-0648">Protein biosynthesis</keyword>
<evidence type="ECO:0000259" key="8">
    <source>
        <dbReference type="Pfam" id="PF00133"/>
    </source>
</evidence>
<dbReference type="InterPro" id="IPR002301">
    <property type="entry name" value="Ile-tRNA-ligase"/>
</dbReference>
<sequence length="528" mass="61190">MRANLSIKEPKILEEWDKEEIFKKLREKSKGREKFILHDGPPYANGHIHMGTALNKILKDVIVRTQQMAGKNSIYVPGWDCHGLPIEWKIEEGYRKKGKNKDDVPIVKFRQECREFAEKWIEIQKKEFRRLGVEGDWANPYLTMSNQAEAQIVRELGRFLLDESLYKGARPVLWSVVEKTALADAEVEYEDHTSNTVYVKFLITKSNTSELIGSSIVIWTTTPWTIPGNRALAYGNELDYSLIEVQEVVDTSIVSIGDKLIFATELIAKVTEEIGITKYISHKEFKGHELKGSECEHPFKQLGYDFIVRSFHGDFVNLEQGTGIVHIAPGHGEDDYHLGIKNNIEIVQTVLDDGKFNQHAKGFEGEHVYKVDSKIADKLKEYGKLLYQGTLTHSYPHSWRSKAPLIYRNTPQWFISMEKRELRQKALNSIDETIFYPPQSKMRLRSMIETRPDWCVSRQRVWGVPLPLFVNKKNGEPLRDINIINRIADIYEKEGSDTWFTEDAQRFLGEDYLIDDYDQVKDVVEVWF</sequence>
<keyword evidence="4" id="KW-0547">Nucleotide-binding</keyword>
<dbReference type="Gene3D" id="3.90.740.10">
    <property type="entry name" value="Valyl/Leucyl/Isoleucyl-tRNA synthetase, editing domain"/>
    <property type="match status" value="1"/>
</dbReference>
<dbReference type="GO" id="GO:0004822">
    <property type="term" value="F:isoleucine-tRNA ligase activity"/>
    <property type="evidence" value="ECO:0007669"/>
    <property type="project" value="UniProtKB-EC"/>
</dbReference>
<protein>
    <recommendedName>
        <fullName evidence="1">isoleucine--tRNA ligase</fullName>
        <ecNumber evidence="1">6.1.1.5</ecNumber>
    </recommendedName>
</protein>
<accession>A0A382CPP8</accession>